<proteinExistence type="predicted"/>
<sequence>MKKKNPVALAATITEEIFNDAAPLSSDVGASALGASLAAGPKASRGLDLLGAGGDEGSSVGDSTGGDESEGGEAEGVEDFGAEDFGAGTRDDDLGTETDEYKKRN</sequence>
<dbReference type="Proteomes" id="UP001604277">
    <property type="component" value="Unassembled WGS sequence"/>
</dbReference>
<feature type="compositionally biased region" description="Basic and acidic residues" evidence="1">
    <location>
        <begin position="89"/>
        <end position="105"/>
    </location>
</feature>
<protein>
    <submittedName>
        <fullName evidence="2">Uncharacterized protein</fullName>
    </submittedName>
</protein>
<keyword evidence="3" id="KW-1185">Reference proteome</keyword>
<evidence type="ECO:0000313" key="3">
    <source>
        <dbReference type="Proteomes" id="UP001604277"/>
    </source>
</evidence>
<comment type="caution">
    <text evidence="2">The sequence shown here is derived from an EMBL/GenBank/DDBJ whole genome shotgun (WGS) entry which is preliminary data.</text>
</comment>
<feature type="region of interest" description="Disordered" evidence="1">
    <location>
        <begin position="44"/>
        <end position="105"/>
    </location>
</feature>
<evidence type="ECO:0000313" key="2">
    <source>
        <dbReference type="EMBL" id="KAL2521667.1"/>
    </source>
</evidence>
<evidence type="ECO:0000256" key="1">
    <source>
        <dbReference type="SAM" id="MobiDB-lite"/>
    </source>
</evidence>
<name>A0ABD1U9H6_9LAMI</name>
<dbReference type="EMBL" id="JBFOLJ010000007">
    <property type="protein sequence ID" value="KAL2521667.1"/>
    <property type="molecule type" value="Genomic_DNA"/>
</dbReference>
<feature type="compositionally biased region" description="Acidic residues" evidence="1">
    <location>
        <begin position="65"/>
        <end position="82"/>
    </location>
</feature>
<gene>
    <name evidence="2" type="ORF">Fot_25590</name>
</gene>
<organism evidence="2 3">
    <name type="scientific">Forsythia ovata</name>
    <dbReference type="NCBI Taxonomy" id="205694"/>
    <lineage>
        <taxon>Eukaryota</taxon>
        <taxon>Viridiplantae</taxon>
        <taxon>Streptophyta</taxon>
        <taxon>Embryophyta</taxon>
        <taxon>Tracheophyta</taxon>
        <taxon>Spermatophyta</taxon>
        <taxon>Magnoliopsida</taxon>
        <taxon>eudicotyledons</taxon>
        <taxon>Gunneridae</taxon>
        <taxon>Pentapetalae</taxon>
        <taxon>asterids</taxon>
        <taxon>lamiids</taxon>
        <taxon>Lamiales</taxon>
        <taxon>Oleaceae</taxon>
        <taxon>Forsythieae</taxon>
        <taxon>Forsythia</taxon>
    </lineage>
</organism>
<accession>A0ABD1U9H6</accession>
<dbReference type="AlphaFoldDB" id="A0ABD1U9H6"/>
<reference evidence="3" key="1">
    <citation type="submission" date="2024-07" db="EMBL/GenBank/DDBJ databases">
        <title>Two chromosome-level genome assemblies of Korean endemic species Abeliophyllum distichum and Forsythia ovata (Oleaceae).</title>
        <authorList>
            <person name="Jang H."/>
        </authorList>
    </citation>
    <scope>NUCLEOTIDE SEQUENCE [LARGE SCALE GENOMIC DNA]</scope>
</reference>